<dbReference type="InterPro" id="IPR029063">
    <property type="entry name" value="SAM-dependent_MTases_sf"/>
</dbReference>
<dbReference type="Proteomes" id="UP000756346">
    <property type="component" value="Unassembled WGS sequence"/>
</dbReference>
<dbReference type="InterPro" id="IPR019410">
    <property type="entry name" value="Methyltransf_16"/>
</dbReference>
<keyword evidence="2" id="KW-1185">Reference proteome</keyword>
<evidence type="ECO:0000313" key="2">
    <source>
        <dbReference type="Proteomes" id="UP000756346"/>
    </source>
</evidence>
<sequence length="351" mass="39363">MATSVLDFPQVWQRPSYDELLACFHSLRYEPPVWGPDTSRRNMISKHERSAQYQREVAGYLSSMIKSGFSWITDEEEQEVLWNEASRRISERCGRAGMGELVRRWPFVRETEESSFELIVREPPITGDALGLKTWASSYALAQLLGSIAQDSLAHLLALDKPNTRPKILELGSGTGLLGMAAAGQWRANVLLGDLPTIISNLSFNVDANRSTIDRLGGSLDQAALTWGGPLDDDDESKDDERFAHKNQFDIILAADAIYDDDHPELLAAAICEHLSTKPEARVVLMSPLRDSLTSVLLDRLRSTLAKSHLHLVCLEEHIVEAQDDWDEDRDTQQVKCWWAVFGQKTHPVGL</sequence>
<dbReference type="PANTHER" id="PTHR14614">
    <property type="entry name" value="HEPATOCELLULAR CARCINOMA-ASSOCIATED ANTIGEN"/>
    <property type="match status" value="1"/>
</dbReference>
<keyword evidence="1" id="KW-0808">Transferase</keyword>
<dbReference type="PANTHER" id="PTHR14614:SF156">
    <property type="entry name" value="PROTEIN-LYSINE N-METHYLTRANSFERASE EFM2"/>
    <property type="match status" value="1"/>
</dbReference>
<dbReference type="AlphaFoldDB" id="A0A9P9BNG8"/>
<dbReference type="RefSeq" id="XP_046010527.1">
    <property type="nucleotide sequence ID" value="XM_046159055.1"/>
</dbReference>
<accession>A0A9P9BNG8</accession>
<keyword evidence="1" id="KW-0489">Methyltransferase</keyword>
<dbReference type="Gene3D" id="3.40.50.150">
    <property type="entry name" value="Vaccinia Virus protein VP39"/>
    <property type="match status" value="1"/>
</dbReference>
<dbReference type="OrthoDB" id="433955at2759"/>
<dbReference type="EMBL" id="JAGTJQ010000007">
    <property type="protein sequence ID" value="KAH7027728.1"/>
    <property type="molecule type" value="Genomic_DNA"/>
</dbReference>
<evidence type="ECO:0000313" key="1">
    <source>
        <dbReference type="EMBL" id="KAH7027728.1"/>
    </source>
</evidence>
<gene>
    <name evidence="1" type="ORF">B0I36DRAFT_364891</name>
</gene>
<dbReference type="GO" id="GO:0005829">
    <property type="term" value="C:cytosol"/>
    <property type="evidence" value="ECO:0007669"/>
    <property type="project" value="TreeGrafter"/>
</dbReference>
<organism evidence="1 2">
    <name type="scientific">Microdochium trichocladiopsis</name>
    <dbReference type="NCBI Taxonomy" id="1682393"/>
    <lineage>
        <taxon>Eukaryota</taxon>
        <taxon>Fungi</taxon>
        <taxon>Dikarya</taxon>
        <taxon>Ascomycota</taxon>
        <taxon>Pezizomycotina</taxon>
        <taxon>Sordariomycetes</taxon>
        <taxon>Xylariomycetidae</taxon>
        <taxon>Xylariales</taxon>
        <taxon>Microdochiaceae</taxon>
        <taxon>Microdochium</taxon>
    </lineage>
</organism>
<dbReference type="GO" id="GO:0008757">
    <property type="term" value="F:S-adenosylmethionine-dependent methyltransferase activity"/>
    <property type="evidence" value="ECO:0007669"/>
    <property type="project" value="UniProtKB-ARBA"/>
</dbReference>
<name>A0A9P9BNG8_9PEZI</name>
<dbReference type="Pfam" id="PF10294">
    <property type="entry name" value="Methyltransf_16"/>
    <property type="match status" value="1"/>
</dbReference>
<protein>
    <submittedName>
        <fullName evidence="1">Methyltransferase-domain-containing protein</fullName>
    </submittedName>
</protein>
<dbReference type="SUPFAM" id="SSF53335">
    <property type="entry name" value="S-adenosyl-L-methionine-dependent methyltransferases"/>
    <property type="match status" value="1"/>
</dbReference>
<proteinExistence type="predicted"/>
<reference evidence="1" key="1">
    <citation type="journal article" date="2021" name="Nat. Commun.">
        <title>Genetic determinants of endophytism in the Arabidopsis root mycobiome.</title>
        <authorList>
            <person name="Mesny F."/>
            <person name="Miyauchi S."/>
            <person name="Thiergart T."/>
            <person name="Pickel B."/>
            <person name="Atanasova L."/>
            <person name="Karlsson M."/>
            <person name="Huettel B."/>
            <person name="Barry K.W."/>
            <person name="Haridas S."/>
            <person name="Chen C."/>
            <person name="Bauer D."/>
            <person name="Andreopoulos W."/>
            <person name="Pangilinan J."/>
            <person name="LaButti K."/>
            <person name="Riley R."/>
            <person name="Lipzen A."/>
            <person name="Clum A."/>
            <person name="Drula E."/>
            <person name="Henrissat B."/>
            <person name="Kohler A."/>
            <person name="Grigoriev I.V."/>
            <person name="Martin F.M."/>
            <person name="Hacquard S."/>
        </authorList>
    </citation>
    <scope>NUCLEOTIDE SEQUENCE</scope>
    <source>
        <strain evidence="1">MPI-CAGE-CH-0230</strain>
    </source>
</reference>
<dbReference type="GO" id="GO:0032259">
    <property type="term" value="P:methylation"/>
    <property type="evidence" value="ECO:0007669"/>
    <property type="project" value="UniProtKB-KW"/>
</dbReference>
<comment type="caution">
    <text evidence="1">The sequence shown here is derived from an EMBL/GenBank/DDBJ whole genome shotgun (WGS) entry which is preliminary data.</text>
</comment>
<dbReference type="GeneID" id="70188601"/>